<evidence type="ECO:0000313" key="2">
    <source>
        <dbReference type="Proteomes" id="UP001519363"/>
    </source>
</evidence>
<dbReference type="EMBL" id="JAGIOO010000001">
    <property type="protein sequence ID" value="MBP2477844.1"/>
    <property type="molecule type" value="Genomic_DNA"/>
</dbReference>
<dbReference type="Pfam" id="PF19950">
    <property type="entry name" value="DUF6412"/>
    <property type="match status" value="1"/>
</dbReference>
<proteinExistence type="predicted"/>
<reference evidence="1 2" key="1">
    <citation type="submission" date="2021-03" db="EMBL/GenBank/DDBJ databases">
        <title>Sequencing the genomes of 1000 actinobacteria strains.</title>
        <authorList>
            <person name="Klenk H.-P."/>
        </authorList>
    </citation>
    <scope>NUCLEOTIDE SEQUENCE [LARGE SCALE GENOMIC DNA]</scope>
    <source>
        <strain evidence="1 2">DSM 44580</strain>
    </source>
</reference>
<sequence>MFAGSPEAMLLTTFVVVALVGALLAAVVAAGLRVADLASGRPWVPDLLGRIADNRYLRAVDPDAPGRRRPRAPGLIHVFA</sequence>
<gene>
    <name evidence="1" type="ORF">JOF53_006716</name>
</gene>
<keyword evidence="2" id="KW-1185">Reference proteome</keyword>
<organism evidence="1 2">
    <name type="scientific">Crossiella equi</name>
    <dbReference type="NCBI Taxonomy" id="130796"/>
    <lineage>
        <taxon>Bacteria</taxon>
        <taxon>Bacillati</taxon>
        <taxon>Actinomycetota</taxon>
        <taxon>Actinomycetes</taxon>
        <taxon>Pseudonocardiales</taxon>
        <taxon>Pseudonocardiaceae</taxon>
        <taxon>Crossiella</taxon>
    </lineage>
</organism>
<protein>
    <submittedName>
        <fullName evidence="1">Uncharacterized protein</fullName>
    </submittedName>
</protein>
<name>A0ABS5AMN5_9PSEU</name>
<comment type="caution">
    <text evidence="1">The sequence shown here is derived from an EMBL/GenBank/DDBJ whole genome shotgun (WGS) entry which is preliminary data.</text>
</comment>
<accession>A0ABS5AMN5</accession>
<dbReference type="Proteomes" id="UP001519363">
    <property type="component" value="Unassembled WGS sequence"/>
</dbReference>
<dbReference type="InterPro" id="IPR045635">
    <property type="entry name" value="DUF6412"/>
</dbReference>
<evidence type="ECO:0000313" key="1">
    <source>
        <dbReference type="EMBL" id="MBP2477844.1"/>
    </source>
</evidence>